<reference evidence="2 3" key="1">
    <citation type="submission" date="2017-07" db="EMBL/GenBank/DDBJ databases">
        <title>Mechanisms for carbon and nitrogen cycling indicate functional differentiation within the Candidate Phyla Radiation.</title>
        <authorList>
            <person name="Danczak R.E."/>
            <person name="Johnston M.D."/>
            <person name="Kenah C."/>
            <person name="Slattery M."/>
            <person name="Wrighton K.C."/>
            <person name="Wilkins M.J."/>
        </authorList>
    </citation>
    <scope>NUCLEOTIDE SEQUENCE [LARGE SCALE GENOMIC DNA]</scope>
    <source>
        <strain evidence="2">Gr01-1014_77</strain>
    </source>
</reference>
<feature type="chain" id="PRO_5022051774" evidence="1">
    <location>
        <begin position="30"/>
        <end position="1337"/>
    </location>
</feature>
<gene>
    <name evidence="2" type="ORF">G01um101477_24</name>
</gene>
<sequence length="1337" mass="135024">MQTSLAKKIFAIGSTSAMLLAAVPFVASAAVHSAGTNVVSNGTVYFINSNGQKQPYTSAGAFLSYGFNTWADVVAASAEDLALPTGSFVPPSDGSLINDKGTVYLMVNGMPSGFTTEPNFLGLGYSYKNVLAGDVSFLAKGSNISTTAMSHPVGTLVNDKGTVYLMTASGKMGIPSLSTFNSWGYSFAKVVPANSYDSAIAMSSGIMNARVAGQLNPTGSTVNIPPVSGNLSVSAASDMPVTRTLVIGEAVADLAHFTFYGTGTVTAVTLKRFGVSADATLNNVYLFDGSTRLTDSASVSSGSTINFTNANGLFTVNGSKTVAVRADILSTAAAGETVGVQLTSAMSGSNSVSGTPVSGNLHTVATATLATVALGAVTQSGATNPGTDINVWQSTATVSTRDVLMTRLALRQVGSIVSADVNNFKLFVDGVQVSSAASLDSNGYVTFSFSKALTTGNRTLKVTADVIGGSGRNVEFSLRGAYDISLTDTQYNAGVTATASAFPLDGGATFAISAGSMTVVKATDSQSQNVTLGSTDQSLAKYTFTAYGEQIKVETLRVGVITTGGTVTEHTLRNVRILVNGLQVGSTTNVPAAATFASGAGTQFTTNFTVVPGTPATVEIRGDIVDSEGTDNIAAGTVTAVQALLIGGTSANNAIPQVSLGTLDVPTSDNTLGNSLTIASGSMSLTQQSTYANQTVVAPQTAYKVGAYNLTGNSTEAVNLNTLEIDFTGTTAEETVLTDVYVKYGNQTTAVKGTVTASDNTWSISRTLAVNETMPIEVYATVSSALSTATIITRLTVTGITASSGITTYADTNSDTTKDANGFLGQTVTGVANGTLTATADASTPDSAIVDDSGTVTTAAIKFNAVNDSFTITDITLTLADASAVSTVTLMDAGVAVTGGSKPGAATLTFSGLNIAVAANSTKVLDVQLAMSSVGVGSGTAGSSLLTTLTSFTSRSSNGTSDVSGNDAGPSIENDPAGNVMYVYHAIPTITNVTLPTSILAAGTQVVSKFTVSSGGTGAISWQKLVFTVARSIGGTDTLATTQLWNSDTNTQISGTVAYTGSVEADNGTAGTIIFVANSEQAVSGAKTYELRTTIAGTVGTGDYISVKIAQPSTFAASAAAFASHTDSSASYADVDASGAVTANDIRLTAQVTVASGYAQTNTGVATFLTSDTTDEVQSWGTITTGRTIILTETGATSNIIGAITGTLVSTDAWTCAAYTAANGGGSTTTTIASILSIKCTKASVGQVILNTAALGANAGIEETTITLTTTAGGLAANAVVASTDSDLGFTLTGGVAGAASFVWSDQNKAAHSSTTTDWTNGVLVKNLPTSTQTLSK</sequence>
<keyword evidence="1" id="KW-0732">Signal</keyword>
<name>A0A554JDZ5_9BACT</name>
<proteinExistence type="predicted"/>
<organism evidence="2 3">
    <name type="scientific">Candidatus Doudnabacteria bacterium Gr01-1014_77</name>
    <dbReference type="NCBI Taxonomy" id="2017133"/>
    <lineage>
        <taxon>Bacteria</taxon>
        <taxon>Candidatus Doudnaibacteriota</taxon>
    </lineage>
</organism>
<dbReference type="Proteomes" id="UP000319613">
    <property type="component" value="Unassembled WGS sequence"/>
</dbReference>
<accession>A0A554JDZ5</accession>
<dbReference type="InterPro" id="IPR018247">
    <property type="entry name" value="EF_Hand_1_Ca_BS"/>
</dbReference>
<dbReference type="EMBL" id="VMFF01000002">
    <property type="protein sequence ID" value="TSC66637.1"/>
    <property type="molecule type" value="Genomic_DNA"/>
</dbReference>
<feature type="signal peptide" evidence="1">
    <location>
        <begin position="1"/>
        <end position="29"/>
    </location>
</feature>
<evidence type="ECO:0000313" key="2">
    <source>
        <dbReference type="EMBL" id="TSC66637.1"/>
    </source>
</evidence>
<protein>
    <submittedName>
        <fullName evidence="2">Uncharacterized protein</fullName>
    </submittedName>
</protein>
<evidence type="ECO:0000313" key="3">
    <source>
        <dbReference type="Proteomes" id="UP000319613"/>
    </source>
</evidence>
<evidence type="ECO:0000256" key="1">
    <source>
        <dbReference type="SAM" id="SignalP"/>
    </source>
</evidence>
<comment type="caution">
    <text evidence="2">The sequence shown here is derived from an EMBL/GenBank/DDBJ whole genome shotgun (WGS) entry which is preliminary data.</text>
</comment>
<dbReference type="PROSITE" id="PS00018">
    <property type="entry name" value="EF_HAND_1"/>
    <property type="match status" value="1"/>
</dbReference>